<evidence type="ECO:0000256" key="2">
    <source>
        <dbReference type="SAM" id="SignalP"/>
    </source>
</evidence>
<gene>
    <name evidence="3" type="ORF">D3875_11915</name>
</gene>
<evidence type="ECO:0000256" key="1">
    <source>
        <dbReference type="SAM" id="MobiDB-lite"/>
    </source>
</evidence>
<dbReference type="AlphaFoldDB" id="A0A418V7V1"/>
<keyword evidence="4" id="KW-1185">Reference proteome</keyword>
<organism evidence="3 4">
    <name type="scientific">Deinococcus cavernae</name>
    <dbReference type="NCBI Taxonomy" id="2320857"/>
    <lineage>
        <taxon>Bacteria</taxon>
        <taxon>Thermotogati</taxon>
        <taxon>Deinococcota</taxon>
        <taxon>Deinococci</taxon>
        <taxon>Deinococcales</taxon>
        <taxon>Deinococcaceae</taxon>
        <taxon>Deinococcus</taxon>
    </lineage>
</organism>
<sequence length="87" mass="8936">MRWIFALLSALTLTSLTTAGAQTRIGTVTLTKATTPAQPQNRPASQNAASTSMDSVPAGWVEVRGRISAGAPVTLPAGSTVTVVLEN</sequence>
<evidence type="ECO:0000313" key="4">
    <source>
        <dbReference type="Proteomes" id="UP000286287"/>
    </source>
</evidence>
<feature type="region of interest" description="Disordered" evidence="1">
    <location>
        <begin position="33"/>
        <end position="53"/>
    </location>
</feature>
<protein>
    <recommendedName>
        <fullName evidence="5">DUF5666 domain-containing protein</fullName>
    </recommendedName>
</protein>
<comment type="caution">
    <text evidence="3">The sequence shown here is derived from an EMBL/GenBank/DDBJ whole genome shotgun (WGS) entry which is preliminary data.</text>
</comment>
<dbReference type="Proteomes" id="UP000286287">
    <property type="component" value="Unassembled WGS sequence"/>
</dbReference>
<feature type="chain" id="PRO_5019215036" description="DUF5666 domain-containing protein" evidence="2">
    <location>
        <begin position="22"/>
        <end position="87"/>
    </location>
</feature>
<evidence type="ECO:0008006" key="5">
    <source>
        <dbReference type="Google" id="ProtNLM"/>
    </source>
</evidence>
<dbReference type="RefSeq" id="WP_119763998.1">
    <property type="nucleotide sequence ID" value="NZ_QYUJ01000014.1"/>
</dbReference>
<name>A0A418V7V1_9DEIO</name>
<proteinExistence type="predicted"/>
<evidence type="ECO:0000313" key="3">
    <source>
        <dbReference type="EMBL" id="RJF72151.1"/>
    </source>
</evidence>
<keyword evidence="2" id="KW-0732">Signal</keyword>
<accession>A0A418V7V1</accession>
<dbReference type="EMBL" id="QYUJ01000014">
    <property type="protein sequence ID" value="RJF72151.1"/>
    <property type="molecule type" value="Genomic_DNA"/>
</dbReference>
<reference evidence="3 4" key="1">
    <citation type="submission" date="2018-09" db="EMBL/GenBank/DDBJ databases">
        <authorList>
            <person name="Zhu H."/>
        </authorList>
    </citation>
    <scope>NUCLEOTIDE SEQUENCE [LARGE SCALE GENOMIC DNA]</scope>
    <source>
        <strain evidence="3 4">K2S05-167</strain>
    </source>
</reference>
<feature type="signal peptide" evidence="2">
    <location>
        <begin position="1"/>
        <end position="21"/>
    </location>
</feature>